<dbReference type="Proteomes" id="UP000017127">
    <property type="component" value="Unassembled WGS sequence"/>
</dbReference>
<organism evidence="1 2">
    <name type="scientific">Lyngbya aestuarii BL J</name>
    <dbReference type="NCBI Taxonomy" id="1348334"/>
    <lineage>
        <taxon>Bacteria</taxon>
        <taxon>Bacillati</taxon>
        <taxon>Cyanobacteriota</taxon>
        <taxon>Cyanophyceae</taxon>
        <taxon>Oscillatoriophycideae</taxon>
        <taxon>Oscillatoriales</taxon>
        <taxon>Microcoleaceae</taxon>
        <taxon>Lyngbya</taxon>
    </lineage>
</organism>
<keyword evidence="2" id="KW-1185">Reference proteome</keyword>
<dbReference type="EMBL" id="AUZM01000051">
    <property type="protein sequence ID" value="ERT05684.1"/>
    <property type="molecule type" value="Genomic_DNA"/>
</dbReference>
<proteinExistence type="predicted"/>
<evidence type="ECO:0000313" key="2">
    <source>
        <dbReference type="Proteomes" id="UP000017127"/>
    </source>
</evidence>
<comment type="caution">
    <text evidence="1">The sequence shown here is derived from an EMBL/GenBank/DDBJ whole genome shotgun (WGS) entry which is preliminary data.</text>
</comment>
<gene>
    <name evidence="1" type="ORF">M595_4346</name>
</gene>
<sequence>MNGTLDEIADQEDRLTTEIKVKIFPTLFLNTDYSNRRKFKREYRRIPQVMRESLN</sequence>
<reference evidence="1 2" key="1">
    <citation type="journal article" date="2013" name="Front. Microbiol.">
        <title>Comparative genomic analyses of the cyanobacterium, Lyngbya aestuarii BL J, a powerful hydrogen producer.</title>
        <authorList>
            <person name="Kothari A."/>
            <person name="Vaughn M."/>
            <person name="Garcia-Pichel F."/>
        </authorList>
    </citation>
    <scope>NUCLEOTIDE SEQUENCE [LARGE SCALE GENOMIC DNA]</scope>
    <source>
        <strain evidence="1 2">BL J</strain>
    </source>
</reference>
<dbReference type="AlphaFoldDB" id="U7QCT7"/>
<name>U7QCT7_9CYAN</name>
<evidence type="ECO:0000313" key="1">
    <source>
        <dbReference type="EMBL" id="ERT05684.1"/>
    </source>
</evidence>
<accession>U7QCT7</accession>
<protein>
    <submittedName>
        <fullName evidence="1">Uncharacterized protein</fullName>
    </submittedName>
</protein>